<reference evidence="3" key="1">
    <citation type="journal article" date="2019" name="Int. J. Syst. Evol. Microbiol.">
        <title>The Global Catalogue of Microorganisms (GCM) 10K type strain sequencing project: providing services to taxonomists for standard genome sequencing and annotation.</title>
        <authorList>
            <consortium name="The Broad Institute Genomics Platform"/>
            <consortium name="The Broad Institute Genome Sequencing Center for Infectious Disease"/>
            <person name="Wu L."/>
            <person name="Ma J."/>
        </authorList>
    </citation>
    <scope>NUCLEOTIDE SEQUENCE [LARGE SCALE GENOMIC DNA]</scope>
    <source>
        <strain evidence="3">CGMCC 4.5798</strain>
    </source>
</reference>
<comment type="caution">
    <text evidence="2">The sequence shown here is derived from an EMBL/GenBank/DDBJ whole genome shotgun (WGS) entry which is preliminary data.</text>
</comment>
<dbReference type="Proteomes" id="UP001596086">
    <property type="component" value="Unassembled WGS sequence"/>
</dbReference>
<feature type="region of interest" description="Disordered" evidence="1">
    <location>
        <begin position="83"/>
        <end position="109"/>
    </location>
</feature>
<feature type="region of interest" description="Disordered" evidence="1">
    <location>
        <begin position="1"/>
        <end position="28"/>
    </location>
</feature>
<accession>A0ABW0S043</accession>
<gene>
    <name evidence="2" type="ORF">ACFPO9_17390</name>
</gene>
<feature type="compositionally biased region" description="Polar residues" evidence="1">
    <location>
        <begin position="96"/>
        <end position="107"/>
    </location>
</feature>
<dbReference type="RefSeq" id="WP_379772668.1">
    <property type="nucleotide sequence ID" value="NZ_JBHSMZ010000014.1"/>
</dbReference>
<evidence type="ECO:0000256" key="1">
    <source>
        <dbReference type="SAM" id="MobiDB-lite"/>
    </source>
</evidence>
<organism evidence="2 3">
    <name type="scientific">Massilia aerilata</name>
    <dbReference type="NCBI Taxonomy" id="453817"/>
    <lineage>
        <taxon>Bacteria</taxon>
        <taxon>Pseudomonadati</taxon>
        <taxon>Pseudomonadota</taxon>
        <taxon>Betaproteobacteria</taxon>
        <taxon>Burkholderiales</taxon>
        <taxon>Oxalobacteraceae</taxon>
        <taxon>Telluria group</taxon>
        <taxon>Massilia</taxon>
    </lineage>
</organism>
<evidence type="ECO:0000313" key="3">
    <source>
        <dbReference type="Proteomes" id="UP001596086"/>
    </source>
</evidence>
<evidence type="ECO:0000313" key="2">
    <source>
        <dbReference type="EMBL" id="MFC5550293.1"/>
    </source>
</evidence>
<proteinExistence type="predicted"/>
<sequence length="140" mass="15870">MNKSTLPHPDFLDGMYDERFASGTPRSNPYREGFRRGLRYAIAKANELPVEESRNPYFHGEGSAEADAWWAGFDDGKAHRAFAQQRWDDQKRAAPQQANMQPTSWSPATGIDGHTQCRFCGEYVRDNGAADTHMCRGDER</sequence>
<dbReference type="EMBL" id="JBHSMZ010000014">
    <property type="protein sequence ID" value="MFC5550293.1"/>
    <property type="molecule type" value="Genomic_DNA"/>
</dbReference>
<keyword evidence="3" id="KW-1185">Reference proteome</keyword>
<protein>
    <submittedName>
        <fullName evidence="2">Uncharacterized protein</fullName>
    </submittedName>
</protein>
<name>A0ABW0S043_9BURK</name>